<keyword evidence="2" id="KW-0521">NADP</keyword>
<sequence>MPDQTKYINKLSGCRILVIGGTSGVGFDAAEAALEYGATKVILSSSSQARIDSAIAKLKNAYPSSRAEIIGFAVNLAEESTLEETVQNLFSKAGVLDHIIFTAGDAPQLTPFVDTDFTTMKQAGMVRFFAPLLVARYGHKNLAPGPASSITLTTGVSGEKPIAGWAVTSSYLSGLHGMMRGLALDLKPTRVNLVSPGGMDTAMWNVLDSESKASVLAELGKLTTTGHVGRSQDIAEAYLYCMKDWNLTGTIISSNGGRLLV</sequence>
<dbReference type="PANTHER" id="PTHR43477:SF1">
    <property type="entry name" value="DIHYDROANTICAPSIN 7-DEHYDROGENASE"/>
    <property type="match status" value="1"/>
</dbReference>
<dbReference type="Pfam" id="PF23441">
    <property type="entry name" value="SDR"/>
    <property type="match status" value="1"/>
</dbReference>
<organism evidence="4 5">
    <name type="scientific">Penicillium brevicompactum</name>
    <dbReference type="NCBI Taxonomy" id="5074"/>
    <lineage>
        <taxon>Eukaryota</taxon>
        <taxon>Fungi</taxon>
        <taxon>Dikarya</taxon>
        <taxon>Ascomycota</taxon>
        <taxon>Pezizomycotina</taxon>
        <taxon>Eurotiomycetes</taxon>
        <taxon>Eurotiomycetidae</taxon>
        <taxon>Eurotiales</taxon>
        <taxon>Aspergillaceae</taxon>
        <taxon>Penicillium</taxon>
    </lineage>
</organism>
<dbReference type="Gene3D" id="3.40.50.720">
    <property type="entry name" value="NAD(P)-binding Rossmann-like Domain"/>
    <property type="match status" value="1"/>
</dbReference>
<keyword evidence="5" id="KW-1185">Reference proteome</keyword>
<name>A0A9W9UZN6_PENBR</name>
<evidence type="ECO:0000313" key="5">
    <source>
        <dbReference type="Proteomes" id="UP001148299"/>
    </source>
</evidence>
<comment type="similarity">
    <text evidence="1">Belongs to the short-chain dehydrogenases/reductases (SDR) family.</text>
</comment>
<dbReference type="SUPFAM" id="SSF51735">
    <property type="entry name" value="NAD(P)-binding Rossmann-fold domains"/>
    <property type="match status" value="1"/>
</dbReference>
<evidence type="ECO:0000256" key="1">
    <source>
        <dbReference type="ARBA" id="ARBA00006484"/>
    </source>
</evidence>
<accession>A0A9W9UZN6</accession>
<evidence type="ECO:0000256" key="3">
    <source>
        <dbReference type="ARBA" id="ARBA00023002"/>
    </source>
</evidence>
<dbReference type="PANTHER" id="PTHR43477">
    <property type="entry name" value="DIHYDROANTICAPSIN 7-DEHYDROGENASE"/>
    <property type="match status" value="1"/>
</dbReference>
<reference evidence="4" key="2">
    <citation type="journal article" date="2023" name="IMA Fungus">
        <title>Comparative genomic study of the Penicillium genus elucidates a diverse pangenome and 15 lateral gene transfer events.</title>
        <authorList>
            <person name="Petersen C."/>
            <person name="Sorensen T."/>
            <person name="Nielsen M.R."/>
            <person name="Sondergaard T.E."/>
            <person name="Sorensen J.L."/>
            <person name="Fitzpatrick D.A."/>
            <person name="Frisvad J.C."/>
            <person name="Nielsen K.L."/>
        </authorList>
    </citation>
    <scope>NUCLEOTIDE SEQUENCE</scope>
    <source>
        <strain evidence="4">IBT 35675</strain>
    </source>
</reference>
<comment type="caution">
    <text evidence="4">The sequence shown here is derived from an EMBL/GenBank/DDBJ whole genome shotgun (WGS) entry which is preliminary data.</text>
</comment>
<dbReference type="InterPro" id="IPR051122">
    <property type="entry name" value="SDR_DHRS6-like"/>
</dbReference>
<dbReference type="GO" id="GO:0016491">
    <property type="term" value="F:oxidoreductase activity"/>
    <property type="evidence" value="ECO:0007669"/>
    <property type="project" value="UniProtKB-KW"/>
</dbReference>
<dbReference type="InterPro" id="IPR002347">
    <property type="entry name" value="SDR_fam"/>
</dbReference>
<proteinExistence type="inferred from homology"/>
<dbReference type="EMBL" id="JAPZBR010000002">
    <property type="protein sequence ID" value="KAJ5361075.1"/>
    <property type="molecule type" value="Genomic_DNA"/>
</dbReference>
<reference evidence="4" key="1">
    <citation type="submission" date="2022-12" db="EMBL/GenBank/DDBJ databases">
        <authorList>
            <person name="Petersen C."/>
        </authorList>
    </citation>
    <scope>NUCLEOTIDE SEQUENCE</scope>
    <source>
        <strain evidence="4">IBT 35675</strain>
    </source>
</reference>
<dbReference type="InterPro" id="IPR057571">
    <property type="entry name" value="SDR_PhqE-like"/>
</dbReference>
<evidence type="ECO:0000256" key="2">
    <source>
        <dbReference type="ARBA" id="ARBA00022857"/>
    </source>
</evidence>
<keyword evidence="3" id="KW-0560">Oxidoreductase</keyword>
<gene>
    <name evidence="4" type="ORF">N7541_001919</name>
</gene>
<dbReference type="Proteomes" id="UP001148299">
    <property type="component" value="Unassembled WGS sequence"/>
</dbReference>
<protein>
    <submittedName>
        <fullName evidence="4">Uncharacterized protein</fullName>
    </submittedName>
</protein>
<dbReference type="InterPro" id="IPR036291">
    <property type="entry name" value="NAD(P)-bd_dom_sf"/>
</dbReference>
<evidence type="ECO:0000313" key="4">
    <source>
        <dbReference type="EMBL" id="KAJ5361075.1"/>
    </source>
</evidence>
<dbReference type="PRINTS" id="PR00081">
    <property type="entry name" value="GDHRDH"/>
</dbReference>
<dbReference type="AlphaFoldDB" id="A0A9W9UZN6"/>